<dbReference type="RefSeq" id="WP_342127552.1">
    <property type="nucleotide sequence ID" value="NZ_JBCAUS010000006.1"/>
</dbReference>
<dbReference type="Proteomes" id="UP001396646">
    <property type="component" value="Unassembled WGS sequence"/>
</dbReference>
<accession>A0ABU9KU70</accession>
<dbReference type="SUPFAM" id="SSF88713">
    <property type="entry name" value="Glycoside hydrolase/deacetylase"/>
    <property type="match status" value="1"/>
</dbReference>
<protein>
    <recommendedName>
        <fullName evidence="3">Polysaccharide deacetylase</fullName>
    </recommendedName>
</protein>
<evidence type="ECO:0008006" key="3">
    <source>
        <dbReference type="Google" id="ProtNLM"/>
    </source>
</evidence>
<dbReference type="EMBL" id="JBCAUS010000006">
    <property type="protein sequence ID" value="MEL4305939.1"/>
    <property type="molecule type" value="Genomic_DNA"/>
</dbReference>
<sequence length="256" mass="29727">MLRIDEHDFTISKFRLLCEAIAIDYPTVTMAEYMSGDHPDRFVLMRHDVDRMPGHSLETARIEHELGIRATYYFRSIKSVFKPEIMKQIRDMGHEIGYHYETLSEANGDPEKGVQLFKAHLADFDDVYKVKTICMHGRPLSKYDNRDLWKSYDFKDYGIIGEAYLSVGPELNYFSDTGRSWSTRNSLRDFIPGKTEDFTADTTDDLIDLIKSGELENLYLLAHPERWSLNMVDWGLYCSMDVAVNLVKKVLSVVRK</sequence>
<keyword evidence="2" id="KW-1185">Reference proteome</keyword>
<dbReference type="InterPro" id="IPR011330">
    <property type="entry name" value="Glyco_hydro/deAcase_b/a-brl"/>
</dbReference>
<proteinExistence type="predicted"/>
<name>A0ABU9KU70_9EURY</name>
<reference evidence="1 2" key="1">
    <citation type="submission" date="2024-04" db="EMBL/GenBank/DDBJ databases">
        <title>Methanococcoides sp. LMO-2.</title>
        <authorList>
            <person name="Liang L."/>
        </authorList>
    </citation>
    <scope>NUCLEOTIDE SEQUENCE [LARGE SCALE GENOMIC DNA]</scope>
    <source>
        <strain evidence="1 2">LMO-2</strain>
    </source>
</reference>
<evidence type="ECO:0000313" key="2">
    <source>
        <dbReference type="Proteomes" id="UP001396646"/>
    </source>
</evidence>
<gene>
    <name evidence="1" type="ORF">WOA13_08920</name>
</gene>
<organism evidence="1 2">
    <name type="scientific">Methanococcoides cohabitans</name>
    <dbReference type="NCBI Taxonomy" id="3136559"/>
    <lineage>
        <taxon>Archaea</taxon>
        <taxon>Methanobacteriati</taxon>
        <taxon>Methanobacteriota</taxon>
        <taxon>Stenosarchaea group</taxon>
        <taxon>Methanomicrobia</taxon>
        <taxon>Methanosarcinales</taxon>
        <taxon>Methanosarcinaceae</taxon>
        <taxon>Methanococcoides</taxon>
    </lineage>
</organism>
<comment type="caution">
    <text evidence="1">The sequence shown here is derived from an EMBL/GenBank/DDBJ whole genome shotgun (WGS) entry which is preliminary data.</text>
</comment>
<evidence type="ECO:0000313" key="1">
    <source>
        <dbReference type="EMBL" id="MEL4305939.1"/>
    </source>
</evidence>